<keyword evidence="2" id="KW-1185">Reference proteome</keyword>
<sequence>MVDRTGSDPWVRNVTRKNAITLTLISPAFAENEPIPRKYTRDGENLSPPLKWTGAPDKTRSFALTVEDPDAPSGAFHHCTIFNIPADHDRLPESVDTGPADWMRYAFNDFGNAAYDGPQPPPGHGPHHYHFRLAALDVPNLTIPAKAGAEEVWREARKHTIEETELVGIYEA</sequence>
<protein>
    <recommendedName>
        <fullName evidence="3">YbhB/YbcL family Raf kinase inhibitor-like protein</fullName>
    </recommendedName>
</protein>
<dbReference type="InterPro" id="IPR005247">
    <property type="entry name" value="YbhB_YbcL/LppC-like"/>
</dbReference>
<evidence type="ECO:0000313" key="2">
    <source>
        <dbReference type="Proteomes" id="UP001156691"/>
    </source>
</evidence>
<dbReference type="PANTHER" id="PTHR30289:SF1">
    <property type="entry name" value="PEBP (PHOSPHATIDYLETHANOLAMINE-BINDING PROTEIN) FAMILY PROTEIN"/>
    <property type="match status" value="1"/>
</dbReference>
<dbReference type="PANTHER" id="PTHR30289">
    <property type="entry name" value="UNCHARACTERIZED PROTEIN YBCL-RELATED"/>
    <property type="match status" value="1"/>
</dbReference>
<dbReference type="NCBIfam" id="TIGR00481">
    <property type="entry name" value="YbhB/YbcL family Raf kinase inhibitor-like protein"/>
    <property type="match status" value="1"/>
</dbReference>
<gene>
    <name evidence="1" type="ORF">GCM10010862_27490</name>
</gene>
<reference evidence="2" key="1">
    <citation type="journal article" date="2019" name="Int. J. Syst. Evol. Microbiol.">
        <title>The Global Catalogue of Microorganisms (GCM) 10K type strain sequencing project: providing services to taxonomists for standard genome sequencing and annotation.</title>
        <authorList>
            <consortium name="The Broad Institute Genomics Platform"/>
            <consortium name="The Broad Institute Genome Sequencing Center for Infectious Disease"/>
            <person name="Wu L."/>
            <person name="Ma J."/>
        </authorList>
    </citation>
    <scope>NUCLEOTIDE SEQUENCE [LARGE SCALE GENOMIC DNA]</scope>
    <source>
        <strain evidence="2">NBRC 112416</strain>
    </source>
</reference>
<dbReference type="Gene3D" id="3.90.280.10">
    <property type="entry name" value="PEBP-like"/>
    <property type="match status" value="1"/>
</dbReference>
<dbReference type="EMBL" id="BSNS01000011">
    <property type="protein sequence ID" value="GLQ55490.1"/>
    <property type="molecule type" value="Genomic_DNA"/>
</dbReference>
<accession>A0ABQ5W5Y9</accession>
<dbReference type="InterPro" id="IPR036610">
    <property type="entry name" value="PEBP-like_sf"/>
</dbReference>
<organism evidence="1 2">
    <name type="scientific">Devosia nitrariae</name>
    <dbReference type="NCBI Taxonomy" id="2071872"/>
    <lineage>
        <taxon>Bacteria</taxon>
        <taxon>Pseudomonadati</taxon>
        <taxon>Pseudomonadota</taxon>
        <taxon>Alphaproteobacteria</taxon>
        <taxon>Hyphomicrobiales</taxon>
        <taxon>Devosiaceae</taxon>
        <taxon>Devosia</taxon>
    </lineage>
</organism>
<proteinExistence type="predicted"/>
<evidence type="ECO:0000313" key="1">
    <source>
        <dbReference type="EMBL" id="GLQ55490.1"/>
    </source>
</evidence>
<dbReference type="InterPro" id="IPR008914">
    <property type="entry name" value="PEBP"/>
</dbReference>
<dbReference type="Pfam" id="PF01161">
    <property type="entry name" value="PBP"/>
    <property type="match status" value="1"/>
</dbReference>
<name>A0ABQ5W5Y9_9HYPH</name>
<dbReference type="SUPFAM" id="SSF49777">
    <property type="entry name" value="PEBP-like"/>
    <property type="match status" value="1"/>
</dbReference>
<dbReference type="CDD" id="cd00865">
    <property type="entry name" value="PEBP_bact_arch"/>
    <property type="match status" value="1"/>
</dbReference>
<evidence type="ECO:0008006" key="3">
    <source>
        <dbReference type="Google" id="ProtNLM"/>
    </source>
</evidence>
<comment type="caution">
    <text evidence="1">The sequence shown here is derived from an EMBL/GenBank/DDBJ whole genome shotgun (WGS) entry which is preliminary data.</text>
</comment>
<dbReference type="Proteomes" id="UP001156691">
    <property type="component" value="Unassembled WGS sequence"/>
</dbReference>